<name>A0AAW5JK17_9FIRM</name>
<organism evidence="1 2">
    <name type="scientific">Intestinimonas massiliensis</name>
    <name type="common">ex Afouda et al. 2020</name>
    <dbReference type="NCBI Taxonomy" id="1673721"/>
    <lineage>
        <taxon>Bacteria</taxon>
        <taxon>Bacillati</taxon>
        <taxon>Bacillota</taxon>
        <taxon>Clostridia</taxon>
        <taxon>Eubacteriales</taxon>
        <taxon>Intestinimonas</taxon>
    </lineage>
</organism>
<dbReference type="RefSeq" id="WP_256302844.1">
    <property type="nucleotide sequence ID" value="NZ_JANFYS010000001.1"/>
</dbReference>
<evidence type="ECO:0000313" key="1">
    <source>
        <dbReference type="EMBL" id="MCQ4768901.1"/>
    </source>
</evidence>
<comment type="caution">
    <text evidence="1">The sequence shown here is derived from an EMBL/GenBank/DDBJ whole genome shotgun (WGS) entry which is preliminary data.</text>
</comment>
<reference evidence="1" key="1">
    <citation type="submission" date="2022-06" db="EMBL/GenBank/DDBJ databases">
        <title>Isolation of gut microbiota from human fecal samples.</title>
        <authorList>
            <person name="Pamer E.G."/>
            <person name="Barat B."/>
            <person name="Waligurski E."/>
            <person name="Medina S."/>
            <person name="Paddock L."/>
            <person name="Mostad J."/>
        </authorList>
    </citation>
    <scope>NUCLEOTIDE SEQUENCE</scope>
    <source>
        <strain evidence="1">DFI.9.91</strain>
    </source>
</reference>
<dbReference type="Proteomes" id="UP001204562">
    <property type="component" value="Unassembled WGS sequence"/>
</dbReference>
<accession>A0AAW5JK17</accession>
<gene>
    <name evidence="1" type="ORF">NE579_00270</name>
</gene>
<evidence type="ECO:0000313" key="2">
    <source>
        <dbReference type="Proteomes" id="UP001204562"/>
    </source>
</evidence>
<proteinExistence type="predicted"/>
<sequence length="355" mass="39204">MKERRIAPRTPFTTEFRGGTRAVQERLCNLFTGVKRRGTPLVALTLALALLAGGLVACTSSVQAANTFDVPDPVFELAQDLVPDISGAKLTHLAWIGSYSGLFENATVDAFSYDVGVPEEDPDSVPLVGGQYVDEDGLFHEGPHSLLAVLNREGNFTFLADAGPWIDGPAPLLLSDALRTIGESREDEALTAAGETLFAQYHLDLADEALGWLTGAASCTGDTYTDGAGVVWLQLAGYEKWHPDLRVDDQVLSQLYFIFPRELAVRIMQQYVYIPDGLLLERDGRLWMRQDAIQRSFWPYTADRDTLAVVEFTSTRCVFTMEGTDHDEPATWVFTLDGKGRATSWLFTQYYTLSS</sequence>
<dbReference type="EMBL" id="JANFYS010000001">
    <property type="protein sequence ID" value="MCQ4768901.1"/>
    <property type="molecule type" value="Genomic_DNA"/>
</dbReference>
<dbReference type="AlphaFoldDB" id="A0AAW5JK17"/>
<protein>
    <submittedName>
        <fullName evidence="1">Uncharacterized protein</fullName>
    </submittedName>
</protein>